<sequence>MKYVSFEKDGRESYGIVRGDEVVDLGSRHGDRYPTLRAALDAGVLSDLAESGSPVVRLDDVRLLPPIPDPRKIVCVGLNYGAHVGEGGGALPDFPSLFTRFTDTLVPDGGDLIVPKVSHELDYECELALVIGRGGRHIPVAQAMDHVFGYSCFNDASVRDYQEKHSLPAGKNFHATGGFGPWLVSADEIPDPGALDLCTRLNGVELQHGNTRDLIFDIPAIIAYVSGFTPLSPGDIISTGTPEGVGFLRTPPIFLKPGDVVEIEVERIGVLRNPVVAEDG</sequence>
<protein>
    <submittedName>
        <fullName evidence="5">2-keto-4-pentenoate hydratase/2-oxohepta-3-ene-1,7-dioic acid hydratase (Catechol pathway)</fullName>
    </submittedName>
</protein>
<dbReference type="InterPro" id="IPR036663">
    <property type="entry name" value="Fumarylacetoacetase_C_sf"/>
</dbReference>
<dbReference type="GO" id="GO:0016853">
    <property type="term" value="F:isomerase activity"/>
    <property type="evidence" value="ECO:0007669"/>
    <property type="project" value="UniProtKB-ARBA"/>
</dbReference>
<gene>
    <name evidence="5" type="ORF">SAMN02982931_01946</name>
</gene>
<dbReference type="EMBL" id="FMXQ01000003">
    <property type="protein sequence ID" value="SDB25082.1"/>
    <property type="molecule type" value="Genomic_DNA"/>
</dbReference>
<dbReference type="FunFam" id="3.90.850.10:FF:000002">
    <property type="entry name" value="2-hydroxyhepta-2,4-diene-1,7-dioate isomerase"/>
    <property type="match status" value="1"/>
</dbReference>
<dbReference type="GO" id="GO:0046872">
    <property type="term" value="F:metal ion binding"/>
    <property type="evidence" value="ECO:0007669"/>
    <property type="project" value="UniProtKB-KW"/>
</dbReference>
<dbReference type="GO" id="GO:0019752">
    <property type="term" value="P:carboxylic acid metabolic process"/>
    <property type="evidence" value="ECO:0007669"/>
    <property type="project" value="UniProtKB-ARBA"/>
</dbReference>
<dbReference type="Pfam" id="PF01557">
    <property type="entry name" value="FAA_hydrolase"/>
    <property type="match status" value="1"/>
</dbReference>
<name>A0A1G6BWT7_9HYPH</name>
<accession>A0A1G6BWT7</accession>
<reference evidence="5 6" key="1">
    <citation type="submission" date="2016-10" db="EMBL/GenBank/DDBJ databases">
        <authorList>
            <person name="de Groot N.N."/>
        </authorList>
    </citation>
    <scope>NUCLEOTIDE SEQUENCE [LARGE SCALE GENOMIC DNA]</scope>
    <source>
        <strain evidence="5 6">ATCC 35022</strain>
    </source>
</reference>
<organism evidence="5 6">
    <name type="scientific">Bauldia litoralis</name>
    <dbReference type="NCBI Taxonomy" id="665467"/>
    <lineage>
        <taxon>Bacteria</taxon>
        <taxon>Pseudomonadati</taxon>
        <taxon>Pseudomonadota</taxon>
        <taxon>Alphaproteobacteria</taxon>
        <taxon>Hyphomicrobiales</taxon>
        <taxon>Kaistiaceae</taxon>
        <taxon>Bauldia</taxon>
    </lineage>
</organism>
<evidence type="ECO:0000256" key="1">
    <source>
        <dbReference type="ARBA" id="ARBA00010211"/>
    </source>
</evidence>
<dbReference type="Proteomes" id="UP000199071">
    <property type="component" value="Unassembled WGS sequence"/>
</dbReference>
<evidence type="ECO:0000313" key="6">
    <source>
        <dbReference type="Proteomes" id="UP000199071"/>
    </source>
</evidence>
<feature type="domain" description="Rv2993c-like N-terminal" evidence="4">
    <location>
        <begin position="1"/>
        <end position="66"/>
    </location>
</feature>
<evidence type="ECO:0000313" key="5">
    <source>
        <dbReference type="EMBL" id="SDB25082.1"/>
    </source>
</evidence>
<dbReference type="RefSeq" id="WP_090876206.1">
    <property type="nucleotide sequence ID" value="NZ_FMXQ01000003.1"/>
</dbReference>
<comment type="similarity">
    <text evidence="1">Belongs to the FAH family.</text>
</comment>
<dbReference type="InterPro" id="IPR018833">
    <property type="entry name" value="Rv2993c-like_N"/>
</dbReference>
<evidence type="ECO:0000259" key="3">
    <source>
        <dbReference type="Pfam" id="PF01557"/>
    </source>
</evidence>
<dbReference type="SUPFAM" id="SSF56529">
    <property type="entry name" value="FAH"/>
    <property type="match status" value="1"/>
</dbReference>
<dbReference type="OrthoDB" id="5197601at2"/>
<keyword evidence="2" id="KW-0479">Metal-binding</keyword>
<evidence type="ECO:0000256" key="2">
    <source>
        <dbReference type="ARBA" id="ARBA00022723"/>
    </source>
</evidence>
<dbReference type="PANTHER" id="PTHR42796:SF4">
    <property type="entry name" value="FUMARYLACETOACETATE HYDROLASE DOMAIN-CONTAINING PROTEIN 2A"/>
    <property type="match status" value="1"/>
</dbReference>
<dbReference type="Gene3D" id="3.90.850.10">
    <property type="entry name" value="Fumarylacetoacetase-like, C-terminal domain"/>
    <property type="match status" value="1"/>
</dbReference>
<keyword evidence="6" id="KW-1185">Reference proteome</keyword>
<dbReference type="STRING" id="665467.SAMN02982931_01946"/>
<dbReference type="InterPro" id="IPR051121">
    <property type="entry name" value="FAH"/>
</dbReference>
<feature type="domain" description="Fumarylacetoacetase-like C-terminal" evidence="3">
    <location>
        <begin position="72"/>
        <end position="276"/>
    </location>
</feature>
<dbReference type="Pfam" id="PF10370">
    <property type="entry name" value="Rv2993c-like_N"/>
    <property type="match status" value="1"/>
</dbReference>
<dbReference type="PANTHER" id="PTHR42796">
    <property type="entry name" value="FUMARYLACETOACETATE HYDROLASE DOMAIN-CONTAINING PROTEIN 2A-RELATED"/>
    <property type="match status" value="1"/>
</dbReference>
<dbReference type="AlphaFoldDB" id="A0A1G6BWT7"/>
<dbReference type="InterPro" id="IPR011234">
    <property type="entry name" value="Fumarylacetoacetase-like_C"/>
</dbReference>
<evidence type="ECO:0000259" key="4">
    <source>
        <dbReference type="Pfam" id="PF10370"/>
    </source>
</evidence>
<proteinExistence type="inferred from homology"/>